<dbReference type="AlphaFoldDB" id="A0A934M5A6"/>
<dbReference type="Proteomes" id="UP000622687">
    <property type="component" value="Unassembled WGS sequence"/>
</dbReference>
<proteinExistence type="predicted"/>
<evidence type="ECO:0000313" key="1">
    <source>
        <dbReference type="EMBL" id="MBI6874890.1"/>
    </source>
</evidence>
<sequence length="462" mass="55148">MSENMHFEIQIDQIKKKYRMNNGGIQHNYEKWLLPYVVTKEIQMTEFSGVMGAFSRIICNKELNSEFDVEEFIRNVEESIEKFEGKTSKEALRNIIKTMFIDKNNNLVNFDLKTINYISASKEDIKFAEFLYSIFYDYKLNTTINEHYNKNSNNILNKLVLQSLPKLVDKEYKMNQYKCYLPYIKDLFIKDFKYLIQNEELYKNNLKRFLEYYYLFYVSQLSMKLNKFEKADFDKNETLYFTLSWESISKNRTGYKFGLEKLIKNVSSLFSHTITLDLINYHNLENKLTYKEIFDLLQTVDEGKAENEINNVYDMYIEAISDIRWIDVKLPNKDTQNKAFNKILKLFSAIDYQFNNTNTNRKDMYKFYANKFLNFINKSFGKRRGSLGWCLTLNEEDIIFLTKLSINNNERLKLSSLFAEFEKRGISFDRDSQAKIIQLYEKLNLLEKKSDSGDAQYVRSIL</sequence>
<gene>
    <name evidence="1" type="primary">dptG</name>
    <name evidence="1" type="ORF">I6U51_19650</name>
</gene>
<dbReference type="InterPro" id="IPR017645">
    <property type="entry name" value="Dnd_assoc_1"/>
</dbReference>
<keyword evidence="2" id="KW-1185">Reference proteome</keyword>
<protein>
    <submittedName>
        <fullName evidence="1">DNA phosphorothioation-dependent restriction protein DptG</fullName>
    </submittedName>
</protein>
<dbReference type="NCBIfam" id="TIGR03236">
    <property type="entry name" value="dnd_assoc_1"/>
    <property type="match status" value="1"/>
</dbReference>
<dbReference type="EMBL" id="JAEEGB010000035">
    <property type="protein sequence ID" value="MBI6874890.1"/>
    <property type="molecule type" value="Genomic_DNA"/>
</dbReference>
<dbReference type="RefSeq" id="WP_211144264.1">
    <property type="nucleotide sequence ID" value="NZ_JAEEGB010000035.1"/>
</dbReference>
<organism evidence="1 2">
    <name type="scientific">Clostridium aciditolerans</name>
    <dbReference type="NCBI Taxonomy" id="339861"/>
    <lineage>
        <taxon>Bacteria</taxon>
        <taxon>Bacillati</taxon>
        <taxon>Bacillota</taxon>
        <taxon>Clostridia</taxon>
        <taxon>Eubacteriales</taxon>
        <taxon>Clostridiaceae</taxon>
        <taxon>Clostridium</taxon>
    </lineage>
</organism>
<evidence type="ECO:0000313" key="2">
    <source>
        <dbReference type="Proteomes" id="UP000622687"/>
    </source>
</evidence>
<accession>A0A934M5A6</accession>
<comment type="caution">
    <text evidence="1">The sequence shown here is derived from an EMBL/GenBank/DDBJ whole genome shotgun (WGS) entry which is preliminary data.</text>
</comment>
<reference evidence="1" key="1">
    <citation type="submission" date="2020-12" db="EMBL/GenBank/DDBJ databases">
        <title>Clostridium thailandense sp. nov., a novel acetogenic bacterium isolated from peat land soil in Thailand.</title>
        <authorList>
            <person name="Chaikitkaew S."/>
            <person name="Birkeland N.K."/>
        </authorList>
    </citation>
    <scope>NUCLEOTIDE SEQUENCE</scope>
    <source>
        <strain evidence="1">DSM 17425</strain>
    </source>
</reference>
<name>A0A934M5A6_9CLOT</name>